<dbReference type="EMBL" id="LPZR01000135">
    <property type="protein sequence ID" value="KYO52923.1"/>
    <property type="molecule type" value="Genomic_DNA"/>
</dbReference>
<reference evidence="2 3" key="1">
    <citation type="submission" date="2015-12" db="EMBL/GenBank/DDBJ databases">
        <title>Genome sequence of Tistrella mobilis MCCC 1A02139.</title>
        <authorList>
            <person name="Lu L."/>
            <person name="Lai Q."/>
            <person name="Shao Z."/>
            <person name="Qian P."/>
        </authorList>
    </citation>
    <scope>NUCLEOTIDE SEQUENCE [LARGE SCALE GENOMIC DNA]</scope>
    <source>
        <strain evidence="2 3">MCCC 1A02139</strain>
    </source>
</reference>
<evidence type="ECO:0000256" key="1">
    <source>
        <dbReference type="SAM" id="MobiDB-lite"/>
    </source>
</evidence>
<accession>A0A162L2K3</accession>
<evidence type="ECO:0000313" key="3">
    <source>
        <dbReference type="Proteomes" id="UP000075787"/>
    </source>
</evidence>
<dbReference type="OrthoDB" id="7367020at2"/>
<dbReference type="Proteomes" id="UP000075787">
    <property type="component" value="Unassembled WGS sequence"/>
</dbReference>
<proteinExistence type="predicted"/>
<sequence length="357" mass="37430">MKNDALRHLRLAVAGMITVSPLLSGCGDYWTSTVSRTTEIAPGSSMVTTADLRVINRSMRLDDYGISHVVTCSEPSPDVAKILSAGATGSLSASAEAAGEDVANADLVLMASLVRAEALAQLGQRLATIQLLRDGLFRACEAYANRAISATTYGMIVARYDDIMITMLLAEFAATAGRPSPVQTLTSMAAVTGRPEQKKPQAGAKQEEDQQEEGKQGGAKPEGPGEDLPDPPADKVEARTAAGHPSAANGEPQRPAGMGVPEAMVAMQRAYLDDPNIDALLTACLAELAATPGIARPSDLAEACRNFAGSNEFRGMLSQVGQDRILRMLIYGDPTAAELVARIAAARDLRNGQGGRP</sequence>
<comment type="caution">
    <text evidence="2">The sequence shown here is derived from an EMBL/GenBank/DDBJ whole genome shotgun (WGS) entry which is preliminary data.</text>
</comment>
<dbReference type="RefSeq" id="WP_156503152.1">
    <property type="nucleotide sequence ID" value="NZ_CP121061.1"/>
</dbReference>
<organism evidence="2 3">
    <name type="scientific">Tistrella mobilis</name>
    <dbReference type="NCBI Taxonomy" id="171437"/>
    <lineage>
        <taxon>Bacteria</taxon>
        <taxon>Pseudomonadati</taxon>
        <taxon>Pseudomonadota</taxon>
        <taxon>Alphaproteobacteria</taxon>
        <taxon>Geminicoccales</taxon>
        <taxon>Geminicoccaceae</taxon>
        <taxon>Tistrella</taxon>
    </lineage>
</organism>
<feature type="compositionally biased region" description="Basic and acidic residues" evidence="1">
    <location>
        <begin position="195"/>
        <end position="215"/>
    </location>
</feature>
<evidence type="ECO:0000313" key="2">
    <source>
        <dbReference type="EMBL" id="KYO52923.1"/>
    </source>
</evidence>
<dbReference type="PROSITE" id="PS51257">
    <property type="entry name" value="PROKAR_LIPOPROTEIN"/>
    <property type="match status" value="1"/>
</dbReference>
<protein>
    <recommendedName>
        <fullName evidence="4">Lipoprotein</fullName>
    </recommendedName>
</protein>
<dbReference type="AlphaFoldDB" id="A0A162L2K3"/>
<feature type="region of interest" description="Disordered" evidence="1">
    <location>
        <begin position="192"/>
        <end position="258"/>
    </location>
</feature>
<evidence type="ECO:0008006" key="4">
    <source>
        <dbReference type="Google" id="ProtNLM"/>
    </source>
</evidence>
<name>A0A162L2K3_9PROT</name>
<gene>
    <name evidence="2" type="ORF">AUP44_04315</name>
</gene>